<organism evidence="1 2">
    <name type="scientific">Marchantia polymorpha</name>
    <name type="common">Common liverwort</name>
    <name type="synonym">Marchantia aquatica</name>
    <dbReference type="NCBI Taxonomy" id="3197"/>
    <lineage>
        <taxon>Eukaryota</taxon>
        <taxon>Viridiplantae</taxon>
        <taxon>Streptophyta</taxon>
        <taxon>Embryophyta</taxon>
        <taxon>Marchantiophyta</taxon>
        <taxon>Marchantiopsida</taxon>
        <taxon>Marchantiidae</taxon>
        <taxon>Marchantiales</taxon>
        <taxon>Marchantiaceae</taxon>
        <taxon>Marchantia</taxon>
    </lineage>
</organism>
<keyword evidence="2" id="KW-1185">Reference proteome</keyword>
<accession>A0A2R6WD74</accession>
<proteinExistence type="predicted"/>
<dbReference type="EMBL" id="KZ772778">
    <property type="protein sequence ID" value="PTQ31809.1"/>
    <property type="molecule type" value="Genomic_DNA"/>
</dbReference>
<dbReference type="Gramene" id="Mp5g21880.1">
    <property type="protein sequence ID" value="Mp5g21880.1.cds1"/>
    <property type="gene ID" value="Mp5g21880"/>
</dbReference>
<reference evidence="2" key="1">
    <citation type="journal article" date="2017" name="Cell">
        <title>Insights into land plant evolution garnered from the Marchantia polymorpha genome.</title>
        <authorList>
            <person name="Bowman J.L."/>
            <person name="Kohchi T."/>
            <person name="Yamato K.T."/>
            <person name="Jenkins J."/>
            <person name="Shu S."/>
            <person name="Ishizaki K."/>
            <person name="Yamaoka S."/>
            <person name="Nishihama R."/>
            <person name="Nakamura Y."/>
            <person name="Berger F."/>
            <person name="Adam C."/>
            <person name="Aki S.S."/>
            <person name="Althoff F."/>
            <person name="Araki T."/>
            <person name="Arteaga-Vazquez M.A."/>
            <person name="Balasubrmanian S."/>
            <person name="Barry K."/>
            <person name="Bauer D."/>
            <person name="Boehm C.R."/>
            <person name="Briginshaw L."/>
            <person name="Caballero-Perez J."/>
            <person name="Catarino B."/>
            <person name="Chen F."/>
            <person name="Chiyoda S."/>
            <person name="Chovatia M."/>
            <person name="Davies K.M."/>
            <person name="Delmans M."/>
            <person name="Demura T."/>
            <person name="Dierschke T."/>
            <person name="Dolan L."/>
            <person name="Dorantes-Acosta A.E."/>
            <person name="Eklund D.M."/>
            <person name="Florent S.N."/>
            <person name="Flores-Sandoval E."/>
            <person name="Fujiyama A."/>
            <person name="Fukuzawa H."/>
            <person name="Galik B."/>
            <person name="Grimanelli D."/>
            <person name="Grimwood J."/>
            <person name="Grossniklaus U."/>
            <person name="Hamada T."/>
            <person name="Haseloff J."/>
            <person name="Hetherington A.J."/>
            <person name="Higo A."/>
            <person name="Hirakawa Y."/>
            <person name="Hundley H.N."/>
            <person name="Ikeda Y."/>
            <person name="Inoue K."/>
            <person name="Inoue S.I."/>
            <person name="Ishida S."/>
            <person name="Jia Q."/>
            <person name="Kakita M."/>
            <person name="Kanazawa T."/>
            <person name="Kawai Y."/>
            <person name="Kawashima T."/>
            <person name="Kennedy M."/>
            <person name="Kinose K."/>
            <person name="Kinoshita T."/>
            <person name="Kohara Y."/>
            <person name="Koide E."/>
            <person name="Komatsu K."/>
            <person name="Kopischke S."/>
            <person name="Kubo M."/>
            <person name="Kyozuka J."/>
            <person name="Lagercrantz U."/>
            <person name="Lin S.S."/>
            <person name="Lindquist E."/>
            <person name="Lipzen A.M."/>
            <person name="Lu C.W."/>
            <person name="De Luna E."/>
            <person name="Martienssen R.A."/>
            <person name="Minamino N."/>
            <person name="Mizutani M."/>
            <person name="Mizutani M."/>
            <person name="Mochizuki N."/>
            <person name="Monte I."/>
            <person name="Mosher R."/>
            <person name="Nagasaki H."/>
            <person name="Nakagami H."/>
            <person name="Naramoto S."/>
            <person name="Nishitani K."/>
            <person name="Ohtani M."/>
            <person name="Okamoto T."/>
            <person name="Okumura M."/>
            <person name="Phillips J."/>
            <person name="Pollak B."/>
            <person name="Reinders A."/>
            <person name="Rovekamp M."/>
            <person name="Sano R."/>
            <person name="Sawa S."/>
            <person name="Schmid M.W."/>
            <person name="Shirakawa M."/>
            <person name="Solano R."/>
            <person name="Spunde A."/>
            <person name="Suetsugu N."/>
            <person name="Sugano S."/>
            <person name="Sugiyama A."/>
            <person name="Sun R."/>
            <person name="Suzuki Y."/>
            <person name="Takenaka M."/>
            <person name="Takezawa D."/>
            <person name="Tomogane H."/>
            <person name="Tsuzuki M."/>
            <person name="Ueda T."/>
            <person name="Umeda M."/>
            <person name="Ward J.M."/>
            <person name="Watanabe Y."/>
            <person name="Yazaki K."/>
            <person name="Yokoyama R."/>
            <person name="Yoshitake Y."/>
            <person name="Yotsui I."/>
            <person name="Zachgo S."/>
            <person name="Schmutz J."/>
        </authorList>
    </citation>
    <scope>NUCLEOTIDE SEQUENCE [LARGE SCALE GENOMIC DNA]</scope>
    <source>
        <strain evidence="2">Tak-1</strain>
    </source>
</reference>
<gene>
    <name evidence="1" type="ORF">MARPO_0106s0011</name>
</gene>
<evidence type="ECO:0000313" key="2">
    <source>
        <dbReference type="Proteomes" id="UP000244005"/>
    </source>
</evidence>
<dbReference type="AlphaFoldDB" id="A0A2R6WD74"/>
<evidence type="ECO:0000313" key="1">
    <source>
        <dbReference type="EMBL" id="PTQ31809.1"/>
    </source>
</evidence>
<protein>
    <submittedName>
        <fullName evidence="1">Uncharacterized protein</fullName>
    </submittedName>
</protein>
<dbReference type="Proteomes" id="UP000244005">
    <property type="component" value="Unassembled WGS sequence"/>
</dbReference>
<name>A0A2R6WD74_MARPO</name>
<sequence>MFLKELPAGSVRMCMHVTRCPVRTGTRKGRQTLAAAAGPGLGQFFIVHGKSLAPSLDHEVNSRPWQQDHTMCKMSSGLGHWFSKARETVDSKTTTAALDGRR</sequence>